<evidence type="ECO:0000313" key="6">
    <source>
        <dbReference type="EMBL" id="GAI19830.1"/>
    </source>
</evidence>
<dbReference type="GO" id="GO:0003677">
    <property type="term" value="F:DNA binding"/>
    <property type="evidence" value="ECO:0007669"/>
    <property type="project" value="UniProtKB-KW"/>
</dbReference>
<proteinExistence type="predicted"/>
<dbReference type="NCBIfam" id="TIGR02937">
    <property type="entry name" value="sigma70-ECF"/>
    <property type="match status" value="1"/>
</dbReference>
<dbReference type="InterPro" id="IPR013324">
    <property type="entry name" value="RNA_pol_sigma_r3/r4-like"/>
</dbReference>
<keyword evidence="3" id="KW-0238">DNA-binding</keyword>
<organism evidence="6">
    <name type="scientific">marine sediment metagenome</name>
    <dbReference type="NCBI Taxonomy" id="412755"/>
    <lineage>
        <taxon>unclassified sequences</taxon>
        <taxon>metagenomes</taxon>
        <taxon>ecological metagenomes</taxon>
    </lineage>
</organism>
<evidence type="ECO:0000256" key="2">
    <source>
        <dbReference type="ARBA" id="ARBA00023082"/>
    </source>
</evidence>
<dbReference type="CDD" id="cd06171">
    <property type="entry name" value="Sigma70_r4"/>
    <property type="match status" value="1"/>
</dbReference>
<dbReference type="EMBL" id="BARV01018433">
    <property type="protein sequence ID" value="GAI19830.1"/>
    <property type="molecule type" value="Genomic_DNA"/>
</dbReference>
<name>X1MYU4_9ZZZZ</name>
<dbReference type="InterPro" id="IPR013249">
    <property type="entry name" value="RNA_pol_sigma70_r4_t2"/>
</dbReference>
<dbReference type="PANTHER" id="PTHR43133">
    <property type="entry name" value="RNA POLYMERASE ECF-TYPE SIGMA FACTO"/>
    <property type="match status" value="1"/>
</dbReference>
<dbReference type="GO" id="GO:0006352">
    <property type="term" value="P:DNA-templated transcription initiation"/>
    <property type="evidence" value="ECO:0007669"/>
    <property type="project" value="InterPro"/>
</dbReference>
<evidence type="ECO:0000259" key="5">
    <source>
        <dbReference type="Pfam" id="PF08281"/>
    </source>
</evidence>
<gene>
    <name evidence="6" type="ORF">S06H3_31174</name>
</gene>
<dbReference type="Pfam" id="PF08281">
    <property type="entry name" value="Sigma70_r4_2"/>
    <property type="match status" value="1"/>
</dbReference>
<feature type="non-terminal residue" evidence="6">
    <location>
        <position position="1"/>
    </location>
</feature>
<sequence length="79" mass="8937">KSSSAADKVEERLAITEALREVPAGQRSCLVLHFTEGLTYREIGEILGVSEEAVRKRVVRGCEKFRQAYRQQEVSKDEV</sequence>
<dbReference type="PANTHER" id="PTHR43133:SF8">
    <property type="entry name" value="RNA POLYMERASE SIGMA FACTOR HI_1459-RELATED"/>
    <property type="match status" value="1"/>
</dbReference>
<keyword evidence="2" id="KW-0731">Sigma factor</keyword>
<dbReference type="SUPFAM" id="SSF88659">
    <property type="entry name" value="Sigma3 and sigma4 domains of RNA polymerase sigma factors"/>
    <property type="match status" value="1"/>
</dbReference>
<evidence type="ECO:0000256" key="4">
    <source>
        <dbReference type="ARBA" id="ARBA00023163"/>
    </source>
</evidence>
<dbReference type="InterPro" id="IPR036388">
    <property type="entry name" value="WH-like_DNA-bd_sf"/>
</dbReference>
<reference evidence="6" key="1">
    <citation type="journal article" date="2014" name="Front. Microbiol.">
        <title>High frequency of phylogenetically diverse reductive dehalogenase-homologous genes in deep subseafloor sedimentary metagenomes.</title>
        <authorList>
            <person name="Kawai M."/>
            <person name="Futagami T."/>
            <person name="Toyoda A."/>
            <person name="Takaki Y."/>
            <person name="Nishi S."/>
            <person name="Hori S."/>
            <person name="Arai W."/>
            <person name="Tsubouchi T."/>
            <person name="Morono Y."/>
            <person name="Uchiyama I."/>
            <person name="Ito T."/>
            <person name="Fujiyama A."/>
            <person name="Inagaki F."/>
            <person name="Takami H."/>
        </authorList>
    </citation>
    <scope>NUCLEOTIDE SEQUENCE</scope>
    <source>
        <strain evidence="6">Expedition CK06-06</strain>
    </source>
</reference>
<feature type="domain" description="RNA polymerase sigma factor 70 region 4 type 2" evidence="5">
    <location>
        <begin position="13"/>
        <end position="64"/>
    </location>
</feature>
<dbReference type="GO" id="GO:0016987">
    <property type="term" value="F:sigma factor activity"/>
    <property type="evidence" value="ECO:0007669"/>
    <property type="project" value="UniProtKB-KW"/>
</dbReference>
<evidence type="ECO:0000256" key="1">
    <source>
        <dbReference type="ARBA" id="ARBA00023015"/>
    </source>
</evidence>
<keyword evidence="1" id="KW-0805">Transcription regulation</keyword>
<protein>
    <recommendedName>
        <fullName evidence="5">RNA polymerase sigma factor 70 region 4 type 2 domain-containing protein</fullName>
    </recommendedName>
</protein>
<dbReference type="Gene3D" id="1.10.10.10">
    <property type="entry name" value="Winged helix-like DNA-binding domain superfamily/Winged helix DNA-binding domain"/>
    <property type="match status" value="1"/>
</dbReference>
<dbReference type="AlphaFoldDB" id="X1MYU4"/>
<accession>X1MYU4</accession>
<evidence type="ECO:0000256" key="3">
    <source>
        <dbReference type="ARBA" id="ARBA00023125"/>
    </source>
</evidence>
<keyword evidence="4" id="KW-0804">Transcription</keyword>
<comment type="caution">
    <text evidence="6">The sequence shown here is derived from an EMBL/GenBank/DDBJ whole genome shotgun (WGS) entry which is preliminary data.</text>
</comment>
<dbReference type="InterPro" id="IPR039425">
    <property type="entry name" value="RNA_pol_sigma-70-like"/>
</dbReference>
<dbReference type="InterPro" id="IPR014284">
    <property type="entry name" value="RNA_pol_sigma-70_dom"/>
</dbReference>